<evidence type="ECO:0000256" key="2">
    <source>
        <dbReference type="ARBA" id="ARBA00008098"/>
    </source>
</evidence>
<name>A0A1B6KKU7_9HEMI</name>
<feature type="chain" id="PRO_5008586635" description="OBP47-like domain-containing protein" evidence="4">
    <location>
        <begin position="17"/>
        <end position="196"/>
    </location>
</feature>
<organism evidence="6">
    <name type="scientific">Graphocephala atropunctata</name>
    <dbReference type="NCBI Taxonomy" id="36148"/>
    <lineage>
        <taxon>Eukaryota</taxon>
        <taxon>Metazoa</taxon>
        <taxon>Ecdysozoa</taxon>
        <taxon>Arthropoda</taxon>
        <taxon>Hexapoda</taxon>
        <taxon>Insecta</taxon>
        <taxon>Pterygota</taxon>
        <taxon>Neoptera</taxon>
        <taxon>Paraneoptera</taxon>
        <taxon>Hemiptera</taxon>
        <taxon>Auchenorrhyncha</taxon>
        <taxon>Membracoidea</taxon>
        <taxon>Cicadellidae</taxon>
        <taxon>Cicadellinae</taxon>
        <taxon>Cicadellini</taxon>
        <taxon>Graphocephala</taxon>
    </lineage>
</organism>
<feature type="domain" description="OBP47-like" evidence="5">
    <location>
        <begin position="80"/>
        <end position="178"/>
    </location>
</feature>
<dbReference type="InterPro" id="IPR036728">
    <property type="entry name" value="PBP_GOBP_sf"/>
</dbReference>
<dbReference type="InterPro" id="IPR054577">
    <property type="entry name" value="OBP47-like_dom"/>
</dbReference>
<dbReference type="AlphaFoldDB" id="A0A1B6KKU7"/>
<evidence type="ECO:0000259" key="5">
    <source>
        <dbReference type="Pfam" id="PF22651"/>
    </source>
</evidence>
<dbReference type="EMBL" id="GEBQ01027895">
    <property type="protein sequence ID" value="JAT12082.1"/>
    <property type="molecule type" value="Transcribed_RNA"/>
</dbReference>
<gene>
    <name evidence="6" type="ORF">g.12882</name>
</gene>
<keyword evidence="4" id="KW-0732">Signal</keyword>
<comment type="similarity">
    <text evidence="2">Belongs to the PBP/GOBP family.</text>
</comment>
<comment type="subcellular location">
    <subcellularLocation>
        <location evidence="1">Secreted</location>
    </subcellularLocation>
</comment>
<dbReference type="GO" id="GO:0005576">
    <property type="term" value="C:extracellular region"/>
    <property type="evidence" value="ECO:0007669"/>
    <property type="project" value="UniProtKB-SubCell"/>
</dbReference>
<protein>
    <recommendedName>
        <fullName evidence="5">OBP47-like domain-containing protein</fullName>
    </recommendedName>
</protein>
<dbReference type="PANTHER" id="PTHR21066:SF3">
    <property type="entry name" value="IP02236P"/>
    <property type="match status" value="1"/>
</dbReference>
<dbReference type="GO" id="GO:0005549">
    <property type="term" value="F:odorant binding"/>
    <property type="evidence" value="ECO:0007669"/>
    <property type="project" value="InterPro"/>
</dbReference>
<dbReference type="SUPFAM" id="SSF47565">
    <property type="entry name" value="Insect pheromone/odorant-binding proteins"/>
    <property type="match status" value="1"/>
</dbReference>
<feature type="signal peptide" evidence="4">
    <location>
        <begin position="1"/>
        <end position="16"/>
    </location>
</feature>
<evidence type="ECO:0000256" key="1">
    <source>
        <dbReference type="ARBA" id="ARBA00004613"/>
    </source>
</evidence>
<dbReference type="InterPro" id="IPR052295">
    <property type="entry name" value="Odorant-binding_protein"/>
</dbReference>
<evidence type="ECO:0000313" key="6">
    <source>
        <dbReference type="EMBL" id="JAT12082.1"/>
    </source>
</evidence>
<reference evidence="6" key="1">
    <citation type="submission" date="2015-11" db="EMBL/GenBank/DDBJ databases">
        <title>De novo transcriptome assembly of four potential Pierce s Disease insect vectors from Arizona vineyards.</title>
        <authorList>
            <person name="Tassone E.E."/>
        </authorList>
    </citation>
    <scope>NUCLEOTIDE SEQUENCE</scope>
</reference>
<sequence length="196" mass="21587">LALALVSVALVLGVLTEDSCSPDSSRGKLALSWDCCKVPKEIVGDDFPTKMKKCADKFPLPSKPSETLTADIRPVARNVHVCAAECLFDEMDLLTSDMKLDRTAITKVFVSTHDPLEDFDAVLIPAIDKCFSSYAEEIDQALECKSGAKEFDHCLMRETFLHCPKKMWSNSSECADLKAKVTKCPEYPVVLVPITP</sequence>
<accession>A0A1B6KKU7</accession>
<keyword evidence="3" id="KW-0964">Secreted</keyword>
<feature type="non-terminal residue" evidence="6">
    <location>
        <position position="1"/>
    </location>
</feature>
<dbReference type="Pfam" id="PF22651">
    <property type="entry name" value="OBP47_like"/>
    <property type="match status" value="1"/>
</dbReference>
<dbReference type="PANTHER" id="PTHR21066">
    <property type="entry name" value="ODORANT-BINDING PROTEIN 59A-RELATED"/>
    <property type="match status" value="1"/>
</dbReference>
<proteinExistence type="inferred from homology"/>
<dbReference type="Gene3D" id="1.10.238.270">
    <property type="match status" value="1"/>
</dbReference>
<evidence type="ECO:0000256" key="4">
    <source>
        <dbReference type="SAM" id="SignalP"/>
    </source>
</evidence>
<evidence type="ECO:0000256" key="3">
    <source>
        <dbReference type="ARBA" id="ARBA00022525"/>
    </source>
</evidence>